<sequence>MIIEWNISKKRGNFRPILTYTIVLEDFERDLAMPNIVQQSTIPQPPDSWSASCLPDKCERAEKECSTYQIYTPDHKTGEVTGKCILPWREEGVYPEIEESFILLREEFESVLKAAYESQPLEINGKLELSTETRKHIAAGLISQRFLEAAGF</sequence>
<keyword evidence="2" id="KW-1185">Reference proteome</keyword>
<gene>
    <name evidence="1" type="ORF">DESAM_22655</name>
</gene>
<proteinExistence type="predicted"/>
<name>L0RFD9_9BACT</name>
<protein>
    <submittedName>
        <fullName evidence="1">Uncharacterized protein</fullName>
    </submittedName>
</protein>
<dbReference type="eggNOG" id="ENOG5034ABA">
    <property type="taxonomic scope" value="Bacteria"/>
</dbReference>
<evidence type="ECO:0000313" key="2">
    <source>
        <dbReference type="Proteomes" id="UP000010808"/>
    </source>
</evidence>
<dbReference type="HOGENOM" id="CLU_1710305_0_0_7"/>
<dbReference type="OrthoDB" id="5458931at2"/>
<dbReference type="STRING" id="1121451.DESAM_22655"/>
<organism evidence="1 2">
    <name type="scientific">Maridesulfovibrio hydrothermalis AM13 = DSM 14728</name>
    <dbReference type="NCBI Taxonomy" id="1121451"/>
    <lineage>
        <taxon>Bacteria</taxon>
        <taxon>Pseudomonadati</taxon>
        <taxon>Thermodesulfobacteriota</taxon>
        <taxon>Desulfovibrionia</taxon>
        <taxon>Desulfovibrionales</taxon>
        <taxon>Desulfovibrionaceae</taxon>
        <taxon>Maridesulfovibrio</taxon>
    </lineage>
</organism>
<dbReference type="Proteomes" id="UP000010808">
    <property type="component" value="Chromosome"/>
</dbReference>
<dbReference type="PATRIC" id="fig|1121451.3.peg.2865"/>
<reference evidence="1 2" key="1">
    <citation type="submission" date="2012-10" db="EMBL/GenBank/DDBJ databases">
        <authorList>
            <person name="Genoscope - CEA"/>
        </authorList>
    </citation>
    <scope>NUCLEOTIDE SEQUENCE [LARGE SCALE GENOMIC DNA]</scope>
    <source>
        <strain evidence="2">AM13 / DSM 14728</strain>
    </source>
</reference>
<dbReference type="KEGG" id="dhy:DESAM_22655"/>
<dbReference type="EMBL" id="FO203522">
    <property type="protein sequence ID" value="CCO24922.1"/>
    <property type="molecule type" value="Genomic_DNA"/>
</dbReference>
<accession>L0RFD9</accession>
<evidence type="ECO:0000313" key="1">
    <source>
        <dbReference type="EMBL" id="CCO24922.1"/>
    </source>
</evidence>
<dbReference type="RefSeq" id="WP_015337520.1">
    <property type="nucleotide sequence ID" value="NC_020055.1"/>
</dbReference>
<dbReference type="AlphaFoldDB" id="L0RFD9"/>